<keyword evidence="1" id="KW-0732">Signal</keyword>
<evidence type="ECO:0000313" key="3">
    <source>
        <dbReference type="Proteomes" id="UP000192902"/>
    </source>
</evidence>
<feature type="chain" id="PRO_5010885670" evidence="1">
    <location>
        <begin position="17"/>
        <end position="343"/>
    </location>
</feature>
<dbReference type="eggNOG" id="COG1462">
    <property type="taxonomic scope" value="Bacteria"/>
</dbReference>
<dbReference type="GO" id="GO:0030288">
    <property type="term" value="C:outer membrane-bounded periplasmic space"/>
    <property type="evidence" value="ECO:0007669"/>
    <property type="project" value="InterPro"/>
</dbReference>
<dbReference type="EMBL" id="CP020867">
    <property type="protein sequence ID" value="ARJ56302.1"/>
    <property type="molecule type" value="Genomic_DNA"/>
</dbReference>
<dbReference type="RefSeq" id="WP_051521742.1">
    <property type="nucleotide sequence ID" value="NZ_CP020867.1"/>
</dbReference>
<sequence>MRIVLFFLALAGLLFAVDENQSIEVNVINNSKNSKQDAIIYDYIPQELNLTEEAFKAQNTRTLNARVMTKIIDARGSGSNEQEALNNALIVALSQLRGVSGENLRQEFKSIKFNLSSLGQIEQNSNQFLQNVSKGRIDTYKINSVKQTEQGVEVEISAYKYMFEHNQKNKLILYDLTHTALSERLKQALSDIFSQSENFQLLQRDENYENENDLLKSEDISSDEIYKLGNVLGADYILEFKILEGQKSSSKINYGEKLSLNIAYKLVFFPTREVIYSKTLNSKLVVSDDINKQQKALEKIALNVNKELENHLFAVAKDDKTSSENSKAINYKLGEKGGVDLGF</sequence>
<evidence type="ECO:0000256" key="1">
    <source>
        <dbReference type="SAM" id="SignalP"/>
    </source>
</evidence>
<evidence type="ECO:0000313" key="2">
    <source>
        <dbReference type="EMBL" id="ARJ56302.1"/>
    </source>
</evidence>
<protein>
    <submittedName>
        <fullName evidence="2">Uncharacterized protein</fullName>
    </submittedName>
</protein>
<proteinExistence type="predicted"/>
<gene>
    <name evidence="2" type="ORF">CCUN_0681</name>
</gene>
<dbReference type="KEGG" id="ccun:CCUN_0681"/>
<dbReference type="AlphaFoldDB" id="A0A1W6BW33"/>
<reference evidence="2 3" key="1">
    <citation type="submission" date="2017-04" db="EMBL/GenBank/DDBJ databases">
        <title>Complete genome sequence of the Campylobacter cuniculorum type strain LMG24588.</title>
        <authorList>
            <person name="Miller W.G."/>
            <person name="Yee E."/>
            <person name="Revez J."/>
            <person name="Bono J.L."/>
            <person name="Rossi M."/>
        </authorList>
    </citation>
    <scope>NUCLEOTIDE SEQUENCE [LARGE SCALE GENOMIC DNA]</scope>
    <source>
        <strain evidence="2 3">LMG 24588</strain>
    </source>
</reference>
<feature type="signal peptide" evidence="1">
    <location>
        <begin position="1"/>
        <end position="16"/>
    </location>
</feature>
<accession>A0A1W6BW33</accession>
<name>A0A1W6BW33_9BACT</name>
<organism evidence="2 3">
    <name type="scientific">Campylobacter cuniculorum DSM 23162 = LMG 24588</name>
    <dbReference type="NCBI Taxonomy" id="1121267"/>
    <lineage>
        <taxon>Bacteria</taxon>
        <taxon>Pseudomonadati</taxon>
        <taxon>Campylobacterota</taxon>
        <taxon>Epsilonproteobacteria</taxon>
        <taxon>Campylobacterales</taxon>
        <taxon>Campylobacteraceae</taxon>
        <taxon>Campylobacter</taxon>
    </lineage>
</organism>
<dbReference type="Proteomes" id="UP000192902">
    <property type="component" value="Chromosome"/>
</dbReference>
<dbReference type="Pfam" id="PF03783">
    <property type="entry name" value="CsgG"/>
    <property type="match status" value="1"/>
</dbReference>
<dbReference type="InterPro" id="IPR005534">
    <property type="entry name" value="Curli_assmbl/transp-comp_CsgG"/>
</dbReference>
<dbReference type="STRING" id="1121267.CCUN_0681"/>